<feature type="transmembrane region" description="Helical" evidence="6">
    <location>
        <begin position="41"/>
        <end position="63"/>
    </location>
</feature>
<dbReference type="Gene3D" id="1.20.1640.10">
    <property type="entry name" value="Multidrug efflux transporter AcrB transmembrane domain"/>
    <property type="match status" value="2"/>
</dbReference>
<evidence type="ECO:0000256" key="4">
    <source>
        <dbReference type="ARBA" id="ARBA00022989"/>
    </source>
</evidence>
<dbReference type="InterPro" id="IPR000731">
    <property type="entry name" value="SSD"/>
</dbReference>
<evidence type="ECO:0000313" key="9">
    <source>
        <dbReference type="Proteomes" id="UP000027866"/>
    </source>
</evidence>
<evidence type="ECO:0000256" key="3">
    <source>
        <dbReference type="ARBA" id="ARBA00022692"/>
    </source>
</evidence>
<organism evidence="8 9">
    <name type="scientific">Erythrobacter litoralis</name>
    <dbReference type="NCBI Taxonomy" id="39960"/>
    <lineage>
        <taxon>Bacteria</taxon>
        <taxon>Pseudomonadati</taxon>
        <taxon>Pseudomonadota</taxon>
        <taxon>Alphaproteobacteria</taxon>
        <taxon>Sphingomonadales</taxon>
        <taxon>Erythrobacteraceae</taxon>
        <taxon>Erythrobacter/Porphyrobacter group</taxon>
        <taxon>Erythrobacter</taxon>
    </lineage>
</organism>
<accession>A0A074MUI7</accession>
<feature type="domain" description="SSD" evidence="7">
    <location>
        <begin position="268"/>
        <end position="396"/>
    </location>
</feature>
<feature type="transmembrane region" description="Helical" evidence="6">
    <location>
        <begin position="373"/>
        <end position="393"/>
    </location>
</feature>
<dbReference type="PANTHER" id="PTHR33406">
    <property type="entry name" value="MEMBRANE PROTEIN MJ1562-RELATED"/>
    <property type="match status" value="1"/>
</dbReference>
<dbReference type="OrthoDB" id="9794724at2"/>
<keyword evidence="2" id="KW-1003">Cell membrane</keyword>
<evidence type="ECO:0000259" key="7">
    <source>
        <dbReference type="PROSITE" id="PS50156"/>
    </source>
</evidence>
<dbReference type="PANTHER" id="PTHR33406:SF13">
    <property type="entry name" value="MEMBRANE PROTEIN YDFJ"/>
    <property type="match status" value="1"/>
</dbReference>
<evidence type="ECO:0000313" key="8">
    <source>
        <dbReference type="EMBL" id="KEO89287.1"/>
    </source>
</evidence>
<comment type="caution">
    <text evidence="8">The sequence shown here is derived from an EMBL/GenBank/DDBJ whole genome shotgun (WGS) entry which is preliminary data.</text>
</comment>
<dbReference type="InterPro" id="IPR004869">
    <property type="entry name" value="MMPL_dom"/>
</dbReference>
<dbReference type="Pfam" id="PF03176">
    <property type="entry name" value="MMPL"/>
    <property type="match status" value="2"/>
</dbReference>
<feature type="transmembrane region" description="Helical" evidence="6">
    <location>
        <begin position="294"/>
        <end position="316"/>
    </location>
</feature>
<dbReference type="SUPFAM" id="SSF82866">
    <property type="entry name" value="Multidrug efflux transporter AcrB transmembrane domain"/>
    <property type="match status" value="2"/>
</dbReference>
<keyword evidence="9" id="KW-1185">Reference proteome</keyword>
<evidence type="ECO:0000256" key="1">
    <source>
        <dbReference type="ARBA" id="ARBA00004651"/>
    </source>
</evidence>
<sequence>MQMPDPDRPDEARLDARRSAIMDAGFPEIEWPTLSGMIVDLPWLTTFIGLLPVALFAAGLAWLERDPSVDAFVSHDHPAWQARELARETFGLEDPAIVVFAEEPGTSAFNAPTLAAVDRFTDEVAALEGVEPGVISIGSENAILATAAGDLEAPEIIDPYAVDPQASLELYRQMPALARTLVSENEDALMVIVPVTDPNRAEEVTAAMRDLAQDLAPPGVSVHQSGVATMNARLAEHIAGDTRIFLPAAFVVIGLFLLLALRRARAIIGPIVVVIGSALSAVGAIGLFGSKYYLITTALPVVVMAIAVADSIHLTLAYQRARAQAPKGTRAQAMKAAIDKVALPIVLTSVTTALGFSGLAIGSPMKPIADFGLVGAVGVMVACVLSLTVLPLIQMRLADLPPAVVRARRLDGLLSRIAQWSALRPAAALALSAVVVGGAIIAASQVEFDYERRNYFTPGDDVLVADDLIAERFSGGNILDVVIDSGEEEALLTAGAVRDIVALQQRLEAIPAIGKVTSYGDAIGLMHERLNAAPPGALPDRRDAPAQYMFLYEASGDPGDFDAQLDFTRRFAMVRGYLENGEYSSTKPVIQEVGTIVEDWSRESGLEASLSGRMAVNDGWMDSLKASHPFTIGAAVLMVWAATFVLLRGFGPALVAMLPVLSGIALLYAAMGLAGIDLAPATSMCAAIAAGLGVDFGIHLVQELRSRIARGDDLIAALSGNYVTVMRACFFSAVSLGAGFTVVALSETPVLRWFGVLIAFAAIGSLFGALVLVPAIASITSRKWSSSNA</sequence>
<dbReference type="InterPro" id="IPR050545">
    <property type="entry name" value="Mycobact_MmpL"/>
</dbReference>
<gene>
    <name evidence="8" type="ORF">EH32_03930</name>
</gene>
<feature type="transmembrane region" description="Helical" evidence="6">
    <location>
        <begin position="337"/>
        <end position="361"/>
    </location>
</feature>
<feature type="transmembrane region" description="Helical" evidence="6">
    <location>
        <begin position="654"/>
        <end position="675"/>
    </location>
</feature>
<dbReference type="PROSITE" id="PS50156">
    <property type="entry name" value="SSD"/>
    <property type="match status" value="1"/>
</dbReference>
<feature type="transmembrane region" description="Helical" evidence="6">
    <location>
        <begin position="722"/>
        <end position="745"/>
    </location>
</feature>
<dbReference type="EMBL" id="JMIX01000015">
    <property type="protein sequence ID" value="KEO89287.1"/>
    <property type="molecule type" value="Genomic_DNA"/>
</dbReference>
<proteinExistence type="predicted"/>
<evidence type="ECO:0000256" key="6">
    <source>
        <dbReference type="SAM" id="Phobius"/>
    </source>
</evidence>
<keyword evidence="5 6" id="KW-0472">Membrane</keyword>
<protein>
    <recommendedName>
        <fullName evidence="7">SSD domain-containing protein</fullName>
    </recommendedName>
</protein>
<feature type="transmembrane region" description="Helical" evidence="6">
    <location>
        <begin position="426"/>
        <end position="446"/>
    </location>
</feature>
<evidence type="ECO:0000256" key="5">
    <source>
        <dbReference type="ARBA" id="ARBA00023136"/>
    </source>
</evidence>
<evidence type="ECO:0000256" key="2">
    <source>
        <dbReference type="ARBA" id="ARBA00022475"/>
    </source>
</evidence>
<comment type="subcellular location">
    <subcellularLocation>
        <location evidence="1">Cell membrane</location>
        <topology evidence="1">Multi-pass membrane protein</topology>
    </subcellularLocation>
</comment>
<keyword evidence="3 6" id="KW-0812">Transmembrane</keyword>
<feature type="transmembrane region" description="Helical" evidence="6">
    <location>
        <begin position="244"/>
        <end position="261"/>
    </location>
</feature>
<feature type="transmembrane region" description="Helical" evidence="6">
    <location>
        <begin position="681"/>
        <end position="701"/>
    </location>
</feature>
<reference evidence="8 9" key="1">
    <citation type="submission" date="2014-04" db="EMBL/GenBank/DDBJ databases">
        <title>A comprehensive comparison of genomes of Erythrobacter spp. Strains.</title>
        <authorList>
            <person name="Zheng Q."/>
        </authorList>
    </citation>
    <scope>NUCLEOTIDE SEQUENCE [LARGE SCALE GENOMIC DNA]</scope>
    <source>
        <strain evidence="8 9">DSM 8509</strain>
    </source>
</reference>
<name>A0A074MUI7_9SPHN</name>
<dbReference type="Proteomes" id="UP000027866">
    <property type="component" value="Unassembled WGS sequence"/>
</dbReference>
<dbReference type="AlphaFoldDB" id="A0A074MUI7"/>
<feature type="transmembrane region" description="Helical" evidence="6">
    <location>
        <begin position="268"/>
        <end position="288"/>
    </location>
</feature>
<keyword evidence="4 6" id="KW-1133">Transmembrane helix</keyword>
<feature type="transmembrane region" description="Helical" evidence="6">
    <location>
        <begin position="630"/>
        <end position="647"/>
    </location>
</feature>
<feature type="transmembrane region" description="Helical" evidence="6">
    <location>
        <begin position="751"/>
        <end position="777"/>
    </location>
</feature>
<dbReference type="GO" id="GO:0005886">
    <property type="term" value="C:plasma membrane"/>
    <property type="evidence" value="ECO:0007669"/>
    <property type="project" value="UniProtKB-SubCell"/>
</dbReference>